<proteinExistence type="predicted"/>
<dbReference type="GO" id="GO:0005524">
    <property type="term" value="F:ATP binding"/>
    <property type="evidence" value="ECO:0007669"/>
    <property type="project" value="UniProtKB-KW"/>
</dbReference>
<dbReference type="InterPro" id="IPR015854">
    <property type="entry name" value="ABC_transpr_LolD-like"/>
</dbReference>
<evidence type="ECO:0000313" key="6">
    <source>
        <dbReference type="Proteomes" id="UP000537326"/>
    </source>
</evidence>
<organism evidence="5 6">
    <name type="scientific">Nocardioides marinus</name>
    <dbReference type="NCBI Taxonomy" id="374514"/>
    <lineage>
        <taxon>Bacteria</taxon>
        <taxon>Bacillati</taxon>
        <taxon>Actinomycetota</taxon>
        <taxon>Actinomycetes</taxon>
        <taxon>Propionibacteriales</taxon>
        <taxon>Nocardioidaceae</taxon>
        <taxon>Nocardioides</taxon>
    </lineage>
</organism>
<dbReference type="PROSITE" id="PS00211">
    <property type="entry name" value="ABC_TRANSPORTER_1"/>
    <property type="match status" value="1"/>
</dbReference>
<name>A0A7Y9YFM8_9ACTN</name>
<keyword evidence="2" id="KW-0547">Nucleotide-binding</keyword>
<dbReference type="Gene3D" id="3.40.50.300">
    <property type="entry name" value="P-loop containing nucleotide triphosphate hydrolases"/>
    <property type="match status" value="1"/>
</dbReference>
<dbReference type="InterPro" id="IPR027417">
    <property type="entry name" value="P-loop_NTPase"/>
</dbReference>
<dbReference type="Pfam" id="PF00005">
    <property type="entry name" value="ABC_tran"/>
    <property type="match status" value="1"/>
</dbReference>
<dbReference type="InterPro" id="IPR017911">
    <property type="entry name" value="MacB-like_ATP-bd"/>
</dbReference>
<dbReference type="InterPro" id="IPR003439">
    <property type="entry name" value="ABC_transporter-like_ATP-bd"/>
</dbReference>
<dbReference type="InterPro" id="IPR003593">
    <property type="entry name" value="AAA+_ATPase"/>
</dbReference>
<dbReference type="GO" id="GO:0022857">
    <property type="term" value="F:transmembrane transporter activity"/>
    <property type="evidence" value="ECO:0007669"/>
    <property type="project" value="TreeGrafter"/>
</dbReference>
<dbReference type="PANTHER" id="PTHR24220">
    <property type="entry name" value="IMPORT ATP-BINDING PROTEIN"/>
    <property type="match status" value="1"/>
</dbReference>
<feature type="domain" description="ABC transporter" evidence="4">
    <location>
        <begin position="5"/>
        <end position="242"/>
    </location>
</feature>
<dbReference type="PANTHER" id="PTHR24220:SF685">
    <property type="entry name" value="ABC TRANSPORTER RELATED"/>
    <property type="match status" value="1"/>
</dbReference>
<dbReference type="EMBL" id="JACBZI010000001">
    <property type="protein sequence ID" value="NYI11340.1"/>
    <property type="molecule type" value="Genomic_DNA"/>
</dbReference>
<dbReference type="RefSeq" id="WP_179532040.1">
    <property type="nucleotide sequence ID" value="NZ_BAAAPP010000008.1"/>
</dbReference>
<evidence type="ECO:0000256" key="1">
    <source>
        <dbReference type="ARBA" id="ARBA00022448"/>
    </source>
</evidence>
<dbReference type="GO" id="GO:0098796">
    <property type="term" value="C:membrane protein complex"/>
    <property type="evidence" value="ECO:0007669"/>
    <property type="project" value="UniProtKB-ARBA"/>
</dbReference>
<dbReference type="GO" id="GO:0005886">
    <property type="term" value="C:plasma membrane"/>
    <property type="evidence" value="ECO:0007669"/>
    <property type="project" value="TreeGrafter"/>
</dbReference>
<dbReference type="SUPFAM" id="SSF52540">
    <property type="entry name" value="P-loop containing nucleoside triphosphate hydrolases"/>
    <property type="match status" value="1"/>
</dbReference>
<evidence type="ECO:0000259" key="4">
    <source>
        <dbReference type="PROSITE" id="PS50893"/>
    </source>
</evidence>
<dbReference type="InterPro" id="IPR017871">
    <property type="entry name" value="ABC_transporter-like_CS"/>
</dbReference>
<evidence type="ECO:0000313" key="5">
    <source>
        <dbReference type="EMBL" id="NYI11340.1"/>
    </source>
</evidence>
<reference evidence="5 6" key="1">
    <citation type="submission" date="2020-07" db="EMBL/GenBank/DDBJ databases">
        <title>Sequencing the genomes of 1000 actinobacteria strains.</title>
        <authorList>
            <person name="Klenk H.-P."/>
        </authorList>
    </citation>
    <scope>NUCLEOTIDE SEQUENCE [LARGE SCALE GENOMIC DNA]</scope>
    <source>
        <strain evidence="5 6">DSM 18248</strain>
    </source>
</reference>
<dbReference type="FunFam" id="3.40.50.300:FF:000032">
    <property type="entry name" value="Export ABC transporter ATP-binding protein"/>
    <property type="match status" value="1"/>
</dbReference>
<dbReference type="AlphaFoldDB" id="A0A7Y9YFM8"/>
<keyword evidence="3 5" id="KW-0067">ATP-binding</keyword>
<dbReference type="GO" id="GO:0016887">
    <property type="term" value="F:ATP hydrolysis activity"/>
    <property type="evidence" value="ECO:0007669"/>
    <property type="project" value="InterPro"/>
</dbReference>
<dbReference type="SMART" id="SM00382">
    <property type="entry name" value="AAA"/>
    <property type="match status" value="1"/>
</dbReference>
<evidence type="ECO:0000256" key="3">
    <source>
        <dbReference type="ARBA" id="ARBA00022840"/>
    </source>
</evidence>
<comment type="caution">
    <text evidence="5">The sequence shown here is derived from an EMBL/GenBank/DDBJ whole genome shotgun (WGS) entry which is preliminary data.</text>
</comment>
<keyword evidence="6" id="KW-1185">Reference proteome</keyword>
<dbReference type="CDD" id="cd03255">
    <property type="entry name" value="ABC_MJ0796_LolCDE_FtsE"/>
    <property type="match status" value="1"/>
</dbReference>
<evidence type="ECO:0000256" key="2">
    <source>
        <dbReference type="ARBA" id="ARBA00022741"/>
    </source>
</evidence>
<dbReference type="Proteomes" id="UP000537326">
    <property type="component" value="Unassembled WGS sequence"/>
</dbReference>
<accession>A0A7Y9YFM8</accession>
<protein>
    <submittedName>
        <fullName evidence="5">Putative ABC transport system ATP-binding protein</fullName>
    </submittedName>
</protein>
<sequence length="254" mass="27083">MTVAASVRDLTKTYGSGQTEVRALDGVTLDIGAGEFTAVMGPSGSGKSTLMHCCAALDTADSGSVRIGEVELTGLKDKALTALRRDEIGFVFQSFNLVPTLTAKENILLPLAIAGRRPDSAWFDQVVATVGLDDRLGHRPNQLSGGQQQRVAVARALASRPRIVFADEPTGNLDSRSGAEVLSLLRRSVDEHQQTIVMVTHDPVAAAYTDRVVFLADGRVVDELRSPDREAVLEVMARMTEAAAPRDDAAAQEA</sequence>
<dbReference type="PROSITE" id="PS50893">
    <property type="entry name" value="ABC_TRANSPORTER_2"/>
    <property type="match status" value="1"/>
</dbReference>
<keyword evidence="1" id="KW-0813">Transport</keyword>
<gene>
    <name evidence="5" type="ORF">BKA05_002855</name>
</gene>